<evidence type="ECO:0000259" key="1">
    <source>
        <dbReference type="PROSITE" id="PS50222"/>
    </source>
</evidence>
<dbReference type="Gene3D" id="1.10.238.10">
    <property type="entry name" value="EF-hand"/>
    <property type="match status" value="1"/>
</dbReference>
<dbReference type="EMBL" id="JBFAQK010000006">
    <property type="protein sequence ID" value="MEV4680521.1"/>
    <property type="molecule type" value="Genomic_DNA"/>
</dbReference>
<comment type="caution">
    <text evidence="2">The sequence shown here is derived from an EMBL/GenBank/DDBJ whole genome shotgun (WGS) entry which is preliminary data.</text>
</comment>
<reference evidence="2 3" key="1">
    <citation type="submission" date="2024-06" db="EMBL/GenBank/DDBJ databases">
        <title>The Natural Products Discovery Center: Release of the First 8490 Sequenced Strains for Exploring Actinobacteria Biosynthetic Diversity.</title>
        <authorList>
            <person name="Kalkreuter E."/>
            <person name="Kautsar S.A."/>
            <person name="Yang D."/>
            <person name="Bader C.D."/>
            <person name="Teijaro C.N."/>
            <person name="Fluegel L."/>
            <person name="Davis C.M."/>
            <person name="Simpson J.R."/>
            <person name="Lauterbach L."/>
            <person name="Steele A.D."/>
            <person name="Gui C."/>
            <person name="Meng S."/>
            <person name="Li G."/>
            <person name="Viehrig K."/>
            <person name="Ye F."/>
            <person name="Su P."/>
            <person name="Kiefer A.F."/>
            <person name="Nichols A."/>
            <person name="Cepeda A.J."/>
            <person name="Yan W."/>
            <person name="Fan B."/>
            <person name="Jiang Y."/>
            <person name="Adhikari A."/>
            <person name="Zheng C.-J."/>
            <person name="Schuster L."/>
            <person name="Cowan T.M."/>
            <person name="Smanski M.J."/>
            <person name="Chevrette M.G."/>
            <person name="De Carvalho L.P.S."/>
            <person name="Shen B."/>
        </authorList>
    </citation>
    <scope>NUCLEOTIDE SEQUENCE [LARGE SCALE GENOMIC DNA]</scope>
    <source>
        <strain evidence="2 3">NPDC049344</strain>
    </source>
</reference>
<evidence type="ECO:0000313" key="2">
    <source>
        <dbReference type="EMBL" id="MEV4680521.1"/>
    </source>
</evidence>
<dbReference type="RefSeq" id="WP_364589382.1">
    <property type="nucleotide sequence ID" value="NZ_JBFAQK010000006.1"/>
</dbReference>
<dbReference type="InterPro" id="IPR002048">
    <property type="entry name" value="EF_hand_dom"/>
</dbReference>
<sequence length="56" mass="6310">MDISPFLQRKLARRFDTFDTNHDGYIDRADFESACDRLAAAFQLAPEAPRSNTCGS</sequence>
<dbReference type="SUPFAM" id="SSF47473">
    <property type="entry name" value="EF-hand"/>
    <property type="match status" value="1"/>
</dbReference>
<protein>
    <submittedName>
        <fullName evidence="2">EF-hand domain-containing protein</fullName>
    </submittedName>
</protein>
<name>A0ABV3HPM6_9ACTN</name>
<accession>A0ABV3HPM6</accession>
<feature type="domain" description="EF-hand" evidence="1">
    <location>
        <begin position="6"/>
        <end position="41"/>
    </location>
</feature>
<gene>
    <name evidence="2" type="ORF">AB0K36_07040</name>
</gene>
<dbReference type="PROSITE" id="PS50222">
    <property type="entry name" value="EF_HAND_2"/>
    <property type="match status" value="1"/>
</dbReference>
<dbReference type="PROSITE" id="PS00018">
    <property type="entry name" value="EF_HAND_1"/>
    <property type="match status" value="1"/>
</dbReference>
<dbReference type="InterPro" id="IPR018247">
    <property type="entry name" value="EF_Hand_1_Ca_BS"/>
</dbReference>
<keyword evidence="3" id="KW-1185">Reference proteome</keyword>
<dbReference type="Pfam" id="PF13499">
    <property type="entry name" value="EF-hand_7"/>
    <property type="match status" value="1"/>
</dbReference>
<proteinExistence type="predicted"/>
<dbReference type="InterPro" id="IPR011992">
    <property type="entry name" value="EF-hand-dom_pair"/>
</dbReference>
<evidence type="ECO:0000313" key="3">
    <source>
        <dbReference type="Proteomes" id="UP001552521"/>
    </source>
</evidence>
<organism evidence="2 3">
    <name type="scientific">Streptomyces kurssanovii</name>
    <dbReference type="NCBI Taxonomy" id="67312"/>
    <lineage>
        <taxon>Bacteria</taxon>
        <taxon>Bacillati</taxon>
        <taxon>Actinomycetota</taxon>
        <taxon>Actinomycetes</taxon>
        <taxon>Kitasatosporales</taxon>
        <taxon>Streptomycetaceae</taxon>
        <taxon>Streptomyces</taxon>
    </lineage>
</organism>
<dbReference type="Proteomes" id="UP001552521">
    <property type="component" value="Unassembled WGS sequence"/>
</dbReference>